<proteinExistence type="predicted"/>
<evidence type="ECO:0000313" key="7">
    <source>
        <dbReference type="Proteomes" id="UP001633002"/>
    </source>
</evidence>
<evidence type="ECO:0000256" key="1">
    <source>
        <dbReference type="ARBA" id="ARBA00023015"/>
    </source>
</evidence>
<feature type="compositionally biased region" description="Polar residues" evidence="4">
    <location>
        <begin position="510"/>
        <end position="524"/>
    </location>
</feature>
<evidence type="ECO:0000259" key="5">
    <source>
        <dbReference type="PROSITE" id="PS51005"/>
    </source>
</evidence>
<sequence length="662" mass="72929">METIGSQHEEAEDETPASEWSEIALPGFRFHPTEEELVGYYLRRMVQGRRNNVELIASLDLYQYDPWELPAMAFMGEKEWFFFCPRDKKYPNGARPNRVTASGYWKATGTDRPVRCSGDSRCIGLKKTLVFYTGRAPRGNKTEWIMNEYRMPKPAERSIAVMTSGINSVNYSFSNDNFLIKNDVALCRIYRKSSSTFNSFSFLSAINGRDLEERTCRMMVSRFENNQLQAAVLAENAQQQQQQEIEHSAINQGLQVQTPTASVMSGSLASPTSTPAEPLSNNVNRNVHLQQTTAMTTSGMVSHDNTQLVNIPAALENEEQQQKLDCEIAAQRKFEHGVSCSTTSQEASRQLQTALRTAMAKLDGMAGVALGQVHEGELSEPNGPRMFARLRNHMEDAIAAVECPSASREVTRSPSSDSLLVCTPASASLNHDPGDRMSPLTNHHHPEDYGHQLNFCSRDPTSTLLRKSSSFDNIPGSSAAAFNNLQRDLSCCSSTRISIPSSFSQHHETPTVTPSATGINTTSGLRCTTLSPRLEGDSAMGPAFLSINRNNSLPNSSRHLSATNLSEMELEDELHEQGLSMPPLTNASTFSGQSKLGRFSRGQQFVTDNYPMAKVPLVAEYWRQSSCATRSPAAAGVGVGVASISQLNPFDALSGVMFQYEN</sequence>
<reference evidence="6 7" key="1">
    <citation type="submission" date="2024-09" db="EMBL/GenBank/DDBJ databases">
        <title>Chromosome-scale assembly of Riccia sorocarpa.</title>
        <authorList>
            <person name="Paukszto L."/>
        </authorList>
    </citation>
    <scope>NUCLEOTIDE SEQUENCE [LARGE SCALE GENOMIC DNA]</scope>
    <source>
        <strain evidence="6">LP-2024</strain>
        <tissue evidence="6">Aerial parts of the thallus</tissue>
    </source>
</reference>
<accession>A0ABD3HMH9</accession>
<keyword evidence="2" id="KW-0804">Transcription</keyword>
<feature type="region of interest" description="Disordered" evidence="4">
    <location>
        <begin position="502"/>
        <end position="524"/>
    </location>
</feature>
<organism evidence="6 7">
    <name type="scientific">Riccia sorocarpa</name>
    <dbReference type="NCBI Taxonomy" id="122646"/>
    <lineage>
        <taxon>Eukaryota</taxon>
        <taxon>Viridiplantae</taxon>
        <taxon>Streptophyta</taxon>
        <taxon>Embryophyta</taxon>
        <taxon>Marchantiophyta</taxon>
        <taxon>Marchantiopsida</taxon>
        <taxon>Marchantiidae</taxon>
        <taxon>Marchantiales</taxon>
        <taxon>Ricciaceae</taxon>
        <taxon>Riccia</taxon>
    </lineage>
</organism>
<dbReference type="PANTHER" id="PTHR31744:SF194">
    <property type="entry name" value="OS01G0888300 PROTEIN"/>
    <property type="match status" value="1"/>
</dbReference>
<name>A0ABD3HMH9_9MARC</name>
<comment type="caution">
    <text evidence="6">The sequence shown here is derived from an EMBL/GenBank/DDBJ whole genome shotgun (WGS) entry which is preliminary data.</text>
</comment>
<dbReference type="InterPro" id="IPR036093">
    <property type="entry name" value="NAC_dom_sf"/>
</dbReference>
<dbReference type="Gene3D" id="2.170.150.80">
    <property type="entry name" value="NAC domain"/>
    <property type="match status" value="1"/>
</dbReference>
<evidence type="ECO:0000313" key="6">
    <source>
        <dbReference type="EMBL" id="KAL3691310.1"/>
    </source>
</evidence>
<dbReference type="AlphaFoldDB" id="A0ABD3HMH9"/>
<gene>
    <name evidence="6" type="ORF">R1sor_004961</name>
</gene>
<dbReference type="Pfam" id="PF02365">
    <property type="entry name" value="NAM"/>
    <property type="match status" value="1"/>
</dbReference>
<evidence type="ECO:0000256" key="4">
    <source>
        <dbReference type="SAM" id="MobiDB-lite"/>
    </source>
</evidence>
<dbReference type="Proteomes" id="UP001633002">
    <property type="component" value="Unassembled WGS sequence"/>
</dbReference>
<dbReference type="InterPro" id="IPR003441">
    <property type="entry name" value="NAC-dom"/>
</dbReference>
<dbReference type="EMBL" id="JBJQOH010000003">
    <property type="protein sequence ID" value="KAL3691310.1"/>
    <property type="molecule type" value="Genomic_DNA"/>
</dbReference>
<keyword evidence="7" id="KW-1185">Reference proteome</keyword>
<evidence type="ECO:0000256" key="3">
    <source>
        <dbReference type="ARBA" id="ARBA00023242"/>
    </source>
</evidence>
<keyword evidence="3" id="KW-0539">Nucleus</keyword>
<evidence type="ECO:0000256" key="2">
    <source>
        <dbReference type="ARBA" id="ARBA00023163"/>
    </source>
</evidence>
<protein>
    <recommendedName>
        <fullName evidence="5">NAC domain-containing protein</fullName>
    </recommendedName>
</protein>
<dbReference type="SUPFAM" id="SSF101941">
    <property type="entry name" value="NAC domain"/>
    <property type="match status" value="1"/>
</dbReference>
<feature type="domain" description="NAC" evidence="5">
    <location>
        <begin position="24"/>
        <end position="192"/>
    </location>
</feature>
<keyword evidence="1" id="KW-0805">Transcription regulation</keyword>
<dbReference type="PANTHER" id="PTHR31744">
    <property type="entry name" value="PROTEIN CUP-SHAPED COTYLEDON 2-RELATED"/>
    <property type="match status" value="1"/>
</dbReference>
<dbReference type="PROSITE" id="PS51005">
    <property type="entry name" value="NAC"/>
    <property type="match status" value="1"/>
</dbReference>